<protein>
    <submittedName>
        <fullName evidence="1">5407_t:CDS:1</fullName>
    </submittedName>
</protein>
<proteinExistence type="predicted"/>
<name>A0ACA9MTG5_9GLOM</name>
<reference evidence="1" key="1">
    <citation type="submission" date="2021-06" db="EMBL/GenBank/DDBJ databases">
        <authorList>
            <person name="Kallberg Y."/>
            <person name="Tangrot J."/>
            <person name="Rosling A."/>
        </authorList>
    </citation>
    <scope>NUCLEOTIDE SEQUENCE</scope>
    <source>
        <strain evidence="1">MA461A</strain>
    </source>
</reference>
<organism evidence="1 2">
    <name type="scientific">Racocetra persica</name>
    <dbReference type="NCBI Taxonomy" id="160502"/>
    <lineage>
        <taxon>Eukaryota</taxon>
        <taxon>Fungi</taxon>
        <taxon>Fungi incertae sedis</taxon>
        <taxon>Mucoromycota</taxon>
        <taxon>Glomeromycotina</taxon>
        <taxon>Glomeromycetes</taxon>
        <taxon>Diversisporales</taxon>
        <taxon>Gigasporaceae</taxon>
        <taxon>Racocetra</taxon>
    </lineage>
</organism>
<comment type="caution">
    <text evidence="1">The sequence shown here is derived from an EMBL/GenBank/DDBJ whole genome shotgun (WGS) entry which is preliminary data.</text>
</comment>
<dbReference type="EMBL" id="CAJVQC010009689">
    <property type="protein sequence ID" value="CAG8607925.1"/>
    <property type="molecule type" value="Genomic_DNA"/>
</dbReference>
<gene>
    <name evidence="1" type="ORF">RPERSI_LOCUS6185</name>
</gene>
<sequence>FDTTKSFLNEEHVNISTRDELQKKIERLSTTHILSKLNHSQLIISRRNEIVECGTCKDDERNDSQEIFNILE</sequence>
<dbReference type="Proteomes" id="UP000789920">
    <property type="component" value="Unassembled WGS sequence"/>
</dbReference>
<accession>A0ACA9MTG5</accession>
<feature type="non-terminal residue" evidence="1">
    <location>
        <position position="1"/>
    </location>
</feature>
<keyword evidence="2" id="KW-1185">Reference proteome</keyword>
<evidence type="ECO:0000313" key="1">
    <source>
        <dbReference type="EMBL" id="CAG8607925.1"/>
    </source>
</evidence>
<evidence type="ECO:0000313" key="2">
    <source>
        <dbReference type="Proteomes" id="UP000789920"/>
    </source>
</evidence>